<dbReference type="InterPro" id="IPR042258">
    <property type="entry name" value="DGOK_N"/>
</dbReference>
<gene>
    <name evidence="1" type="ORF">NM961_12345</name>
</gene>
<dbReference type="EMBL" id="JANFQO010000010">
    <property type="protein sequence ID" value="MCQ4165499.1"/>
    <property type="molecule type" value="Genomic_DNA"/>
</dbReference>
<dbReference type="Gene3D" id="3.30.420.300">
    <property type="entry name" value="2-keto-3-deoxy-galactonokinase, substrate binding domain"/>
    <property type="match status" value="1"/>
</dbReference>
<dbReference type="InterPro" id="IPR042257">
    <property type="entry name" value="DGOK_C"/>
</dbReference>
<accession>A0ABT1QT97</accession>
<sequence>MRRARFIAGDWGTSHLRLALCAEDGAVLAEARGPGAAACNSRFAEVLAQAAAPWAEHGRLPALLCGMVGSRLGWKEAPYLPCPASLEQLAQGCIAPGMPDVRILPGLRCTNPLGAADFLRGEETQVLGALALDARLRTGRHLLVLPGTHSKWLQLDAAQVRQFQTFVTGEIYAALHAHSVLVTPAAAAGEIALDGAFLRGLQRSVAAPPDALLAQLFECRARRLAGEMAEDEASEFLSGLLIGHELRQGLAQHAAAAHAPPCLIGTPALTRRYAYALSVFDIDSTCMDGGAAAIAGLAAVHRQRCLEQA</sequence>
<comment type="caution">
    <text evidence="1">The sequence shown here is derived from an EMBL/GenBank/DDBJ whole genome shotgun (WGS) entry which is preliminary data.</text>
</comment>
<reference evidence="1" key="1">
    <citation type="submission" date="2022-07" db="EMBL/GenBank/DDBJ databases">
        <title>Tahibacter sp., a new gammaproteobacterium isolated from the silt sample collected at pig farm.</title>
        <authorList>
            <person name="Chen H."/>
        </authorList>
    </citation>
    <scope>NUCLEOTIDE SEQUENCE</scope>
    <source>
        <strain evidence="1">P2K</strain>
    </source>
</reference>
<proteinExistence type="predicted"/>
<dbReference type="RefSeq" id="WP_255914689.1">
    <property type="nucleotide sequence ID" value="NZ_JANFQO010000010.1"/>
</dbReference>
<dbReference type="Pfam" id="PF05035">
    <property type="entry name" value="DGOK"/>
    <property type="match status" value="1"/>
</dbReference>
<keyword evidence="2" id="KW-1185">Reference proteome</keyword>
<dbReference type="InterPro" id="IPR007729">
    <property type="entry name" value="DGOK"/>
</dbReference>
<protein>
    <submittedName>
        <fullName evidence="1">2-dehydro-3-deoxygalactonokinase</fullName>
    </submittedName>
</protein>
<dbReference type="Gene3D" id="3.30.420.310">
    <property type="entry name" value="2-keto-3-deoxy-galactonokinase, C-terminal domain"/>
    <property type="match status" value="1"/>
</dbReference>
<organism evidence="1 2">
    <name type="scientific">Tahibacter harae</name>
    <dbReference type="NCBI Taxonomy" id="2963937"/>
    <lineage>
        <taxon>Bacteria</taxon>
        <taxon>Pseudomonadati</taxon>
        <taxon>Pseudomonadota</taxon>
        <taxon>Gammaproteobacteria</taxon>
        <taxon>Lysobacterales</taxon>
        <taxon>Rhodanobacteraceae</taxon>
        <taxon>Tahibacter</taxon>
    </lineage>
</organism>
<evidence type="ECO:0000313" key="2">
    <source>
        <dbReference type="Proteomes" id="UP001165498"/>
    </source>
</evidence>
<name>A0ABT1QT97_9GAMM</name>
<evidence type="ECO:0000313" key="1">
    <source>
        <dbReference type="EMBL" id="MCQ4165499.1"/>
    </source>
</evidence>
<dbReference type="Proteomes" id="UP001165498">
    <property type="component" value="Unassembled WGS sequence"/>
</dbReference>